<protein>
    <submittedName>
        <fullName evidence="1">Uncharacterized protein</fullName>
    </submittedName>
</protein>
<dbReference type="RefSeq" id="WP_163954820.1">
    <property type="nucleotide sequence ID" value="NZ_JAAFZH010000019.1"/>
</dbReference>
<reference evidence="1 2" key="1">
    <citation type="submission" date="2020-02" db="EMBL/GenBank/DDBJ databases">
        <title>Draft genome sequence of two Spirosoma agri KCTC 52727 and Spirosoma terrae KCTC 52035.</title>
        <authorList>
            <person name="Rojas J."/>
            <person name="Ambika Manirajan B."/>
            <person name="Suarez C."/>
            <person name="Ratering S."/>
            <person name="Schnell S."/>
        </authorList>
    </citation>
    <scope>NUCLEOTIDE SEQUENCE [LARGE SCALE GENOMIC DNA]</scope>
    <source>
        <strain evidence="1 2">KCTC 52035</strain>
    </source>
</reference>
<dbReference type="Proteomes" id="UP000474175">
    <property type="component" value="Unassembled WGS sequence"/>
</dbReference>
<organism evidence="1 2">
    <name type="scientific">Spirosoma terrae</name>
    <dbReference type="NCBI Taxonomy" id="1968276"/>
    <lineage>
        <taxon>Bacteria</taxon>
        <taxon>Pseudomonadati</taxon>
        <taxon>Bacteroidota</taxon>
        <taxon>Cytophagia</taxon>
        <taxon>Cytophagales</taxon>
        <taxon>Cytophagaceae</taxon>
        <taxon>Spirosoma</taxon>
    </lineage>
</organism>
<comment type="caution">
    <text evidence="1">The sequence shown here is derived from an EMBL/GenBank/DDBJ whole genome shotgun (WGS) entry which is preliminary data.</text>
</comment>
<dbReference type="EMBL" id="JAAFZH010000019">
    <property type="protein sequence ID" value="NDU98690.1"/>
    <property type="molecule type" value="Genomic_DNA"/>
</dbReference>
<keyword evidence="2" id="KW-1185">Reference proteome</keyword>
<dbReference type="AlphaFoldDB" id="A0A6L9LE73"/>
<evidence type="ECO:0000313" key="2">
    <source>
        <dbReference type="Proteomes" id="UP000474175"/>
    </source>
</evidence>
<proteinExistence type="predicted"/>
<sequence length="98" mass="11148">MQEERSDRQWQIIDIPTREFSTRLDEHLTSHASAGTLFSRLAVIHQVAKAYAVEAARQLSPNLQPADVEIEEITDPPMYGYVLDDDPVVIQFSYSQSN</sequence>
<evidence type="ECO:0000313" key="1">
    <source>
        <dbReference type="EMBL" id="NDU98690.1"/>
    </source>
</evidence>
<name>A0A6L9LE73_9BACT</name>
<gene>
    <name evidence="1" type="ORF">GK108_27650</name>
</gene>
<accession>A0A6L9LE73</accession>